<dbReference type="EMBL" id="CP007806">
    <property type="protein sequence ID" value="AIG26199.1"/>
    <property type="molecule type" value="Genomic_DNA"/>
</dbReference>
<evidence type="ECO:0000313" key="2">
    <source>
        <dbReference type="Proteomes" id="UP000005850"/>
    </source>
</evidence>
<dbReference type="STRING" id="1042163.BRLA_c018770"/>
<reference evidence="1 2" key="1">
    <citation type="journal article" date="2011" name="J. Bacteriol.">
        <title>Genome sequence of Brevibacillus laterosporus LMG 15441, a pathogen of invertebrates.</title>
        <authorList>
            <person name="Djukic M."/>
            <person name="Poehlein A."/>
            <person name="Thurmer A."/>
            <person name="Daniel R."/>
        </authorList>
    </citation>
    <scope>NUCLEOTIDE SEQUENCE [LARGE SCALE GENOMIC DNA]</scope>
    <source>
        <strain evidence="1 2">LMG 15441</strain>
    </source>
</reference>
<dbReference type="AlphaFoldDB" id="A0A075R2U0"/>
<dbReference type="RefSeq" id="WP_003338513.1">
    <property type="nucleotide sequence ID" value="NZ_CP007806.1"/>
</dbReference>
<dbReference type="Pfam" id="PF21835">
    <property type="entry name" value="YIEGIA_cap"/>
    <property type="match status" value="1"/>
</dbReference>
<name>A0A075R2U0_BRELA</name>
<sequence>MNAGIVAIITTRKGDVAGGAPIFFAKDNQEMQDMAFTLEKITDAMIHQITPEILVIVRHK</sequence>
<keyword evidence="2" id="KW-1185">Reference proteome</keyword>
<evidence type="ECO:0000313" key="1">
    <source>
        <dbReference type="EMBL" id="AIG26199.1"/>
    </source>
</evidence>
<proteinExistence type="predicted"/>
<dbReference type="InterPro" id="IPR054055">
    <property type="entry name" value="YpzH"/>
</dbReference>
<protein>
    <submittedName>
        <fullName evidence="1">Uncharacterized protein</fullName>
    </submittedName>
</protein>
<dbReference type="KEGG" id="blr:BRLA_c018770"/>
<dbReference type="HOGENOM" id="CLU_203935_1_1_9"/>
<organism evidence="1 2">
    <name type="scientific">Brevibacillus laterosporus LMG 15441</name>
    <dbReference type="NCBI Taxonomy" id="1042163"/>
    <lineage>
        <taxon>Bacteria</taxon>
        <taxon>Bacillati</taxon>
        <taxon>Bacillota</taxon>
        <taxon>Bacilli</taxon>
        <taxon>Bacillales</taxon>
        <taxon>Paenibacillaceae</taxon>
        <taxon>Brevibacillus</taxon>
    </lineage>
</organism>
<gene>
    <name evidence="1" type="ORF">BRLA_c018770</name>
</gene>
<accession>A0A075R2U0</accession>
<dbReference type="Proteomes" id="UP000005850">
    <property type="component" value="Chromosome"/>
</dbReference>